<name>A0A2V3DTM1_9MICC</name>
<sequence length="189" mass="20289">MKVRHIGNNWFPLLGMALLFLLSGAISMVTDKGNGADAGFFAVGMLVVGAVSALWLWKHPSWWIAPRNHYLYLAGGTALAVAVSMLLPFLNGTGPWLVLGAALAVYGYFERFRLLMTVGAGVALAGLLTAVIHAEIIGGALHLVSTAILAVGANRLHILRHGRRRESADSEPDFIGSFEEFDPNEALRP</sequence>
<dbReference type="OrthoDB" id="4941253at2"/>
<dbReference type="EMBL" id="QHLZ01000002">
    <property type="protein sequence ID" value="PXA66728.1"/>
    <property type="molecule type" value="Genomic_DNA"/>
</dbReference>
<evidence type="ECO:0000313" key="1">
    <source>
        <dbReference type="EMBL" id="PXA66728.1"/>
    </source>
</evidence>
<evidence type="ECO:0000313" key="2">
    <source>
        <dbReference type="Proteomes" id="UP000246303"/>
    </source>
</evidence>
<gene>
    <name evidence="1" type="ORF">CVS29_03910</name>
</gene>
<proteinExistence type="predicted"/>
<protein>
    <submittedName>
        <fullName evidence="1">Uncharacterized protein</fullName>
    </submittedName>
</protein>
<organism evidence="1 2">
    <name type="scientific">Arthrobacter psychrochitiniphilus</name>
    <dbReference type="NCBI Taxonomy" id="291045"/>
    <lineage>
        <taxon>Bacteria</taxon>
        <taxon>Bacillati</taxon>
        <taxon>Actinomycetota</taxon>
        <taxon>Actinomycetes</taxon>
        <taxon>Micrococcales</taxon>
        <taxon>Micrococcaceae</taxon>
        <taxon>Arthrobacter</taxon>
    </lineage>
</organism>
<dbReference type="Proteomes" id="UP000246303">
    <property type="component" value="Unassembled WGS sequence"/>
</dbReference>
<reference evidence="1 2" key="1">
    <citation type="submission" date="2018-05" db="EMBL/GenBank/DDBJ databases">
        <title>Genetic diversity of glacier-inhabiting Cryobacterium bacteria in China and description of Cryobacterium mengkeensis sp. nov. and Arthrobacter glacialis sp. nov.</title>
        <authorList>
            <person name="Liu Q."/>
            <person name="Xin Y.-H."/>
        </authorList>
    </citation>
    <scope>NUCLEOTIDE SEQUENCE [LARGE SCALE GENOMIC DNA]</scope>
    <source>
        <strain evidence="1 2">GP3</strain>
    </source>
</reference>
<dbReference type="AlphaFoldDB" id="A0A2V3DTM1"/>
<keyword evidence="2" id="KW-1185">Reference proteome</keyword>
<comment type="caution">
    <text evidence="1">The sequence shown here is derived from an EMBL/GenBank/DDBJ whole genome shotgun (WGS) entry which is preliminary data.</text>
</comment>
<dbReference type="RefSeq" id="WP_110105042.1">
    <property type="nucleotide sequence ID" value="NZ_JACBZZ010000001.1"/>
</dbReference>
<accession>A0A2V3DTM1</accession>